<dbReference type="Pfam" id="PF01029">
    <property type="entry name" value="NusB"/>
    <property type="match status" value="1"/>
</dbReference>
<accession>A0ABM8Z799</accession>
<dbReference type="PANTHER" id="PTHR11078">
    <property type="entry name" value="N UTILIZATION SUBSTANCE PROTEIN B-RELATED"/>
    <property type="match status" value="1"/>
</dbReference>
<dbReference type="NCBIfam" id="NF001223">
    <property type="entry name" value="PRK00202.1-1"/>
    <property type="match status" value="1"/>
</dbReference>
<keyword evidence="4 6" id="KW-0805">Transcription regulation</keyword>
<comment type="function">
    <text evidence="6">Involved in transcription antitermination. Required for transcription of ribosomal RNA (rRNA) genes. Binds specifically to the boxA antiterminator sequence of the ribosomal RNA (rrn) operons.</text>
</comment>
<evidence type="ECO:0000259" key="7">
    <source>
        <dbReference type="Pfam" id="PF01029"/>
    </source>
</evidence>
<evidence type="ECO:0000256" key="1">
    <source>
        <dbReference type="ARBA" id="ARBA00005952"/>
    </source>
</evidence>
<dbReference type="SUPFAM" id="SSF48013">
    <property type="entry name" value="NusB-like"/>
    <property type="match status" value="1"/>
</dbReference>
<evidence type="ECO:0000256" key="4">
    <source>
        <dbReference type="ARBA" id="ARBA00023015"/>
    </source>
</evidence>
<protein>
    <recommendedName>
        <fullName evidence="6">Transcription antitermination protein NusB</fullName>
    </recommendedName>
    <alternativeName>
        <fullName evidence="6">Antitermination factor NusB</fullName>
    </alternativeName>
</protein>
<reference evidence="8 9" key="1">
    <citation type="submission" date="2021-11" db="EMBL/GenBank/DDBJ databases">
        <authorList>
            <person name="Depoorter E."/>
        </authorList>
    </citation>
    <scope>NUCLEOTIDE SEQUENCE [LARGE SCALE GENOMIC DNA]</scope>
    <source>
        <strain evidence="8 9">LMG 24289</strain>
    </source>
</reference>
<dbReference type="NCBIfam" id="TIGR01951">
    <property type="entry name" value="nusB"/>
    <property type="match status" value="1"/>
</dbReference>
<comment type="caution">
    <text evidence="8">The sequence shown here is derived from an EMBL/GenBank/DDBJ whole genome shotgun (WGS) entry which is preliminary data.</text>
</comment>
<keyword evidence="5 6" id="KW-0804">Transcription</keyword>
<dbReference type="InterPro" id="IPR006027">
    <property type="entry name" value="NusB_RsmB_TIM44"/>
</dbReference>
<dbReference type="PANTHER" id="PTHR11078:SF3">
    <property type="entry name" value="ANTITERMINATION NUSB DOMAIN-CONTAINING PROTEIN"/>
    <property type="match status" value="1"/>
</dbReference>
<evidence type="ECO:0000256" key="5">
    <source>
        <dbReference type="ARBA" id="ARBA00023163"/>
    </source>
</evidence>
<evidence type="ECO:0000256" key="3">
    <source>
        <dbReference type="ARBA" id="ARBA00022884"/>
    </source>
</evidence>
<dbReference type="HAMAP" id="MF_00073">
    <property type="entry name" value="NusB"/>
    <property type="match status" value="1"/>
</dbReference>
<dbReference type="InterPro" id="IPR035926">
    <property type="entry name" value="NusB-like_sf"/>
</dbReference>
<organism evidence="8 9">
    <name type="scientific">Periweissella fabaria</name>
    <dbReference type="NCBI Taxonomy" id="546157"/>
    <lineage>
        <taxon>Bacteria</taxon>
        <taxon>Bacillati</taxon>
        <taxon>Bacillota</taxon>
        <taxon>Bacilli</taxon>
        <taxon>Lactobacillales</taxon>
        <taxon>Lactobacillaceae</taxon>
        <taxon>Periweissella</taxon>
    </lineage>
</organism>
<dbReference type="Gene3D" id="1.10.940.10">
    <property type="entry name" value="NusB-like"/>
    <property type="match status" value="1"/>
</dbReference>
<sequence length="139" mass="15859">MTISRHQIREKAFQTLFALAGNPEADLDTLYDDVLEDIEPKPAVPAYLKELVTGVLSKREMLEQDITPFLANGWTFDRLARADRIILELAIFEHKYVDADNVVPTKVVIDEALNLAKTFSDERSRKFINGVLDHAFKQQ</sequence>
<name>A0ABM8Z799_9LACO</name>
<evidence type="ECO:0000313" key="9">
    <source>
        <dbReference type="Proteomes" id="UP000789707"/>
    </source>
</evidence>
<evidence type="ECO:0000256" key="2">
    <source>
        <dbReference type="ARBA" id="ARBA00022814"/>
    </source>
</evidence>
<gene>
    <name evidence="6 8" type="primary">nusB</name>
    <name evidence="8" type="ORF">WFA24289_01575</name>
</gene>
<dbReference type="InterPro" id="IPR011605">
    <property type="entry name" value="NusB_fam"/>
</dbReference>
<evidence type="ECO:0000256" key="6">
    <source>
        <dbReference type="HAMAP-Rule" id="MF_00073"/>
    </source>
</evidence>
<feature type="domain" description="NusB/RsmB/TIM44" evidence="7">
    <location>
        <begin position="6"/>
        <end position="135"/>
    </location>
</feature>
<keyword evidence="3 6" id="KW-0694">RNA-binding</keyword>
<keyword evidence="2 6" id="KW-0889">Transcription antitermination</keyword>
<proteinExistence type="inferred from homology"/>
<comment type="similarity">
    <text evidence="1 6">Belongs to the NusB family.</text>
</comment>
<dbReference type="EMBL" id="CAKKNS010000007">
    <property type="protein sequence ID" value="CAH0417243.1"/>
    <property type="molecule type" value="Genomic_DNA"/>
</dbReference>
<keyword evidence="9" id="KW-1185">Reference proteome</keyword>
<dbReference type="RefSeq" id="WP_230097269.1">
    <property type="nucleotide sequence ID" value="NZ_CAKKNS010000007.1"/>
</dbReference>
<dbReference type="Proteomes" id="UP000789707">
    <property type="component" value="Unassembled WGS sequence"/>
</dbReference>
<evidence type="ECO:0000313" key="8">
    <source>
        <dbReference type="EMBL" id="CAH0417243.1"/>
    </source>
</evidence>